<dbReference type="PANTHER" id="PTHR35908:SF1">
    <property type="entry name" value="CONSERVED PROTEIN"/>
    <property type="match status" value="1"/>
</dbReference>
<proteinExistence type="predicted"/>
<feature type="domain" description="Glyoxalase-like" evidence="1">
    <location>
        <begin position="8"/>
        <end position="116"/>
    </location>
</feature>
<dbReference type="SUPFAM" id="SSF54593">
    <property type="entry name" value="Glyoxalase/Bleomycin resistance protein/Dihydroxybiphenyl dioxygenase"/>
    <property type="match status" value="1"/>
</dbReference>
<dbReference type="OrthoDB" id="3295209at2"/>
<evidence type="ECO:0000259" key="1">
    <source>
        <dbReference type="Pfam" id="PF18029"/>
    </source>
</evidence>
<dbReference type="AlphaFoldDB" id="A0A1H0W241"/>
<name>A0A1H0W241_9PSEU</name>
<dbReference type="EMBL" id="FNIX01000016">
    <property type="protein sequence ID" value="SDP84561.1"/>
    <property type="molecule type" value="Genomic_DNA"/>
</dbReference>
<dbReference type="Gene3D" id="3.10.180.10">
    <property type="entry name" value="2,3-Dihydroxybiphenyl 1,2-Dioxygenase, domain 1"/>
    <property type="match status" value="1"/>
</dbReference>
<sequence>MTSIIHNITVDARDSYEIASWWGQVLDLPLDPEDNPGDPECLIHLPSGIRYLFITVPEGKELKNRLHLDLQPVGTTRDEEVERLVGLGATLFDDQRRPDGTGWVTLRDPEGNEFCVERSAAERAATS</sequence>
<keyword evidence="3" id="KW-1185">Reference proteome</keyword>
<accession>A0A1H0W241</accession>
<reference evidence="3" key="1">
    <citation type="submission" date="2016-10" db="EMBL/GenBank/DDBJ databases">
        <authorList>
            <person name="Varghese N."/>
            <person name="Submissions S."/>
        </authorList>
    </citation>
    <scope>NUCLEOTIDE SEQUENCE [LARGE SCALE GENOMIC DNA]</scope>
    <source>
        <strain evidence="3">CGMCC 4.6609</strain>
    </source>
</reference>
<dbReference type="Pfam" id="PF18029">
    <property type="entry name" value="Glyoxalase_6"/>
    <property type="match status" value="1"/>
</dbReference>
<dbReference type="STRING" id="641025.SAMN05421507_116185"/>
<dbReference type="InterPro" id="IPR029068">
    <property type="entry name" value="Glyas_Bleomycin-R_OHBP_Dase"/>
</dbReference>
<evidence type="ECO:0000313" key="2">
    <source>
        <dbReference type="EMBL" id="SDP84561.1"/>
    </source>
</evidence>
<evidence type="ECO:0000313" key="3">
    <source>
        <dbReference type="Proteomes" id="UP000199691"/>
    </source>
</evidence>
<protein>
    <recommendedName>
        <fullName evidence="1">Glyoxalase-like domain-containing protein</fullName>
    </recommendedName>
</protein>
<dbReference type="InterPro" id="IPR041581">
    <property type="entry name" value="Glyoxalase_6"/>
</dbReference>
<dbReference type="Proteomes" id="UP000199691">
    <property type="component" value="Unassembled WGS sequence"/>
</dbReference>
<dbReference type="CDD" id="cd06587">
    <property type="entry name" value="VOC"/>
    <property type="match status" value="1"/>
</dbReference>
<organism evidence="2 3">
    <name type="scientific">Lentzea jiangxiensis</name>
    <dbReference type="NCBI Taxonomy" id="641025"/>
    <lineage>
        <taxon>Bacteria</taxon>
        <taxon>Bacillati</taxon>
        <taxon>Actinomycetota</taxon>
        <taxon>Actinomycetes</taxon>
        <taxon>Pseudonocardiales</taxon>
        <taxon>Pseudonocardiaceae</taxon>
        <taxon>Lentzea</taxon>
    </lineage>
</organism>
<dbReference type="PANTHER" id="PTHR35908">
    <property type="entry name" value="HYPOTHETICAL FUSION PROTEIN"/>
    <property type="match status" value="1"/>
</dbReference>
<dbReference type="RefSeq" id="WP_090102541.1">
    <property type="nucleotide sequence ID" value="NZ_FNIX01000016.1"/>
</dbReference>
<gene>
    <name evidence="2" type="ORF">SAMN05421507_116185</name>
</gene>